<gene>
    <name evidence="1" type="ORF">ARMSODRAFT_537194</name>
</gene>
<evidence type="ECO:0000313" key="2">
    <source>
        <dbReference type="Proteomes" id="UP000218334"/>
    </source>
</evidence>
<sequence>MRRLRVKLQVITSLCGVPLYSTFSAFCRHTRRMPDCISLSAISTGSKLCAWMKEIGELQHAKDEIAWAEQEAVPEELFPCDMATLLGDEDNRPPGVQKFIDEQFKTDGCRISSRRYLKYQNRLPLYLLPEKLIVHHPDDTLHAHTGSHLRCCC</sequence>
<name>A0A2H3B921_9AGAR</name>
<protein>
    <submittedName>
        <fullName evidence="1">Uncharacterized protein</fullName>
    </submittedName>
</protein>
<dbReference type="AlphaFoldDB" id="A0A2H3B921"/>
<evidence type="ECO:0000313" key="1">
    <source>
        <dbReference type="EMBL" id="PBK63512.1"/>
    </source>
</evidence>
<proteinExistence type="predicted"/>
<dbReference type="STRING" id="1076256.A0A2H3B921"/>
<organism evidence="1 2">
    <name type="scientific">Armillaria solidipes</name>
    <dbReference type="NCBI Taxonomy" id="1076256"/>
    <lineage>
        <taxon>Eukaryota</taxon>
        <taxon>Fungi</taxon>
        <taxon>Dikarya</taxon>
        <taxon>Basidiomycota</taxon>
        <taxon>Agaricomycotina</taxon>
        <taxon>Agaricomycetes</taxon>
        <taxon>Agaricomycetidae</taxon>
        <taxon>Agaricales</taxon>
        <taxon>Marasmiineae</taxon>
        <taxon>Physalacriaceae</taxon>
        <taxon>Armillaria</taxon>
    </lineage>
</organism>
<accession>A0A2H3B921</accession>
<dbReference type="EMBL" id="KZ293458">
    <property type="protein sequence ID" value="PBK63512.1"/>
    <property type="molecule type" value="Genomic_DNA"/>
</dbReference>
<dbReference type="Proteomes" id="UP000218334">
    <property type="component" value="Unassembled WGS sequence"/>
</dbReference>
<keyword evidence="2" id="KW-1185">Reference proteome</keyword>
<reference evidence="2" key="1">
    <citation type="journal article" date="2017" name="Nat. Ecol. Evol.">
        <title>Genome expansion and lineage-specific genetic innovations in the forest pathogenic fungi Armillaria.</title>
        <authorList>
            <person name="Sipos G."/>
            <person name="Prasanna A.N."/>
            <person name="Walter M.C."/>
            <person name="O'Connor E."/>
            <person name="Balint B."/>
            <person name="Krizsan K."/>
            <person name="Kiss B."/>
            <person name="Hess J."/>
            <person name="Varga T."/>
            <person name="Slot J."/>
            <person name="Riley R."/>
            <person name="Boka B."/>
            <person name="Rigling D."/>
            <person name="Barry K."/>
            <person name="Lee J."/>
            <person name="Mihaltcheva S."/>
            <person name="LaButti K."/>
            <person name="Lipzen A."/>
            <person name="Waldron R."/>
            <person name="Moloney N.M."/>
            <person name="Sperisen C."/>
            <person name="Kredics L."/>
            <person name="Vagvoelgyi C."/>
            <person name="Patrignani A."/>
            <person name="Fitzpatrick D."/>
            <person name="Nagy I."/>
            <person name="Doyle S."/>
            <person name="Anderson J.B."/>
            <person name="Grigoriev I.V."/>
            <person name="Gueldener U."/>
            <person name="Muensterkoetter M."/>
            <person name="Nagy L.G."/>
        </authorList>
    </citation>
    <scope>NUCLEOTIDE SEQUENCE [LARGE SCALE GENOMIC DNA]</scope>
    <source>
        <strain evidence="2">28-4</strain>
    </source>
</reference>